<dbReference type="Pfam" id="PF04432">
    <property type="entry name" value="FrhB_FdhB_C"/>
    <property type="match status" value="1"/>
</dbReference>
<organism evidence="3 4">
    <name type="scientific">Pseudobutyrivibrio xylanivorans</name>
    <dbReference type="NCBI Taxonomy" id="185007"/>
    <lineage>
        <taxon>Bacteria</taxon>
        <taxon>Bacillati</taxon>
        <taxon>Bacillota</taxon>
        <taxon>Clostridia</taxon>
        <taxon>Lachnospirales</taxon>
        <taxon>Lachnospiraceae</taxon>
        <taxon>Pseudobutyrivibrio</taxon>
    </lineage>
</organism>
<sequence length="328" mass="37382">MLNSEAYACINTNEETRVASSSGGLYSLIAEYFVNNGGIIYAAVYDENLLVKHTRITTIEEIASSRGAKYVFSRVGDVFNQVLDDLKDGSKVMFVGSPCQCAGLIALTKEYRDNLLIVDFVCHGVPGVDVWKDYLQAFEKRNGSLAAVNMRCKKTGWSMYSYCWELKCADGKVIYERQQDNPYMKGFSQDITLREACFNCKNKGFNRETDITLGDFWGIGEMYPEMDDNKGTSLIIVHSEKGSEILKEIEGSVKIIHVLEDEAVKHNPSILHSAQKNSKRDLFNRNREQGIDYIDNIELLCRKTIMQKLQIKIRRFKYKIKKNHKKIG</sequence>
<dbReference type="EMBL" id="FMWK01000010">
    <property type="protein sequence ID" value="SCZ79703.1"/>
    <property type="molecule type" value="Genomic_DNA"/>
</dbReference>
<reference evidence="3 4" key="1">
    <citation type="submission" date="2016-10" db="EMBL/GenBank/DDBJ databases">
        <authorList>
            <person name="de Groot N.N."/>
        </authorList>
    </citation>
    <scope>NUCLEOTIDE SEQUENCE [LARGE SCALE GENOMIC DNA]</scope>
    <source>
        <strain evidence="3 4">DSM 10317</strain>
    </source>
</reference>
<accession>A0A1G5S0B5</accession>
<evidence type="ECO:0000313" key="4">
    <source>
        <dbReference type="Proteomes" id="UP000199428"/>
    </source>
</evidence>
<name>A0A1G5S0B5_PSEXY</name>
<dbReference type="RefSeq" id="WP_090163057.1">
    <property type="nucleotide sequence ID" value="NZ_FMWK01000010.1"/>
</dbReference>
<evidence type="ECO:0000313" key="3">
    <source>
        <dbReference type="EMBL" id="SCZ79703.1"/>
    </source>
</evidence>
<dbReference type="AlphaFoldDB" id="A0A1G5S0B5"/>
<gene>
    <name evidence="3" type="ORF">SAMN02910350_01907</name>
</gene>
<dbReference type="InterPro" id="IPR007516">
    <property type="entry name" value="Co_F420_Hydgase/DH_bsu_N"/>
</dbReference>
<dbReference type="InterPro" id="IPR052977">
    <property type="entry name" value="Polyferredoxin-like_ET"/>
</dbReference>
<dbReference type="Proteomes" id="UP000199428">
    <property type="component" value="Unassembled WGS sequence"/>
</dbReference>
<feature type="domain" description="Coenzyme F420 hydrogenase/dehydrogenase beta subunit N-terminal" evidence="1">
    <location>
        <begin position="7"/>
        <end position="76"/>
    </location>
</feature>
<dbReference type="Pfam" id="PF04422">
    <property type="entry name" value="FrhB_FdhB_N"/>
    <property type="match status" value="1"/>
</dbReference>
<dbReference type="InterPro" id="IPR007525">
    <property type="entry name" value="FrhB_FdhB_C"/>
</dbReference>
<evidence type="ECO:0000259" key="2">
    <source>
        <dbReference type="Pfam" id="PF04432"/>
    </source>
</evidence>
<evidence type="ECO:0000259" key="1">
    <source>
        <dbReference type="Pfam" id="PF04422"/>
    </source>
</evidence>
<dbReference type="PANTHER" id="PTHR43193:SF2">
    <property type="entry name" value="POLYFERREDOXIN PROTEIN FWDF"/>
    <property type="match status" value="1"/>
</dbReference>
<feature type="domain" description="Coenzyme F420 hydrogenase/dehydrogenase beta subunit C-terminal" evidence="2">
    <location>
        <begin position="90"/>
        <end position="252"/>
    </location>
</feature>
<protein>
    <submittedName>
        <fullName evidence="3">Coenzyme F420-reducing hydrogenase, beta subunit</fullName>
    </submittedName>
</protein>
<dbReference type="PANTHER" id="PTHR43193">
    <property type="match status" value="1"/>
</dbReference>
<proteinExistence type="predicted"/>